<organism evidence="1 2">
    <name type="scientific">Fructilactobacillus florum DSM 22689 = JCM 16035</name>
    <dbReference type="NCBI Taxonomy" id="1423745"/>
    <lineage>
        <taxon>Bacteria</taxon>
        <taxon>Bacillati</taxon>
        <taxon>Bacillota</taxon>
        <taxon>Bacilli</taxon>
        <taxon>Lactobacillales</taxon>
        <taxon>Lactobacillaceae</taxon>
        <taxon>Fructilactobacillus</taxon>
    </lineage>
</organism>
<dbReference type="EMBL" id="AYZI01000041">
    <property type="protein sequence ID" value="KRM88721.1"/>
    <property type="molecule type" value="Genomic_DNA"/>
</dbReference>
<reference evidence="1 2" key="1">
    <citation type="journal article" date="2015" name="Genome Announc.">
        <title>Expanding the biotechnology potential of lactobacilli through comparative genomics of 213 strains and associated genera.</title>
        <authorList>
            <person name="Sun Z."/>
            <person name="Harris H.M."/>
            <person name="McCann A."/>
            <person name="Guo C."/>
            <person name="Argimon S."/>
            <person name="Zhang W."/>
            <person name="Yang X."/>
            <person name="Jeffery I.B."/>
            <person name="Cooney J.C."/>
            <person name="Kagawa T.F."/>
            <person name="Liu W."/>
            <person name="Song Y."/>
            <person name="Salvetti E."/>
            <person name="Wrobel A."/>
            <person name="Rasinkangas P."/>
            <person name="Parkhill J."/>
            <person name="Rea M.C."/>
            <person name="O'Sullivan O."/>
            <person name="Ritari J."/>
            <person name="Douillard F.P."/>
            <person name="Paul Ross R."/>
            <person name="Yang R."/>
            <person name="Briner A.E."/>
            <person name="Felis G.E."/>
            <person name="de Vos W.M."/>
            <person name="Barrangou R."/>
            <person name="Klaenhammer T.R."/>
            <person name="Caufield P.W."/>
            <person name="Cui Y."/>
            <person name="Zhang H."/>
            <person name="O'Toole P.W."/>
        </authorList>
    </citation>
    <scope>NUCLEOTIDE SEQUENCE [LARGE SCALE GENOMIC DNA]</scope>
    <source>
        <strain evidence="1 2">DSM 22689</strain>
    </source>
</reference>
<sequence length="106" mass="11980">MQKAEHQRVEFVKKTQKAIVKDFASQYAGVKTIKFDKYLINPMGHVAFIISVNGYTDNEHSISYTVNDDGSVEMLSYSTIPVKKGKTKVADIKVTYNTDEEKHPHG</sequence>
<comment type="caution">
    <text evidence="1">The sequence shown here is derived from an EMBL/GenBank/DDBJ whole genome shotgun (WGS) entry which is preliminary data.</text>
</comment>
<accession>A0A0R2CA84</accession>
<evidence type="ECO:0000313" key="2">
    <source>
        <dbReference type="Proteomes" id="UP000051586"/>
    </source>
</evidence>
<dbReference type="PATRIC" id="fig|1423745.4.peg.906"/>
<proteinExistence type="predicted"/>
<evidence type="ECO:0000313" key="1">
    <source>
        <dbReference type="EMBL" id="KRM88721.1"/>
    </source>
</evidence>
<gene>
    <name evidence="1" type="ORF">FC87_GL000853</name>
</gene>
<dbReference type="STRING" id="1423745.GCA_001311215_00686"/>
<dbReference type="Proteomes" id="UP000051586">
    <property type="component" value="Unassembled WGS sequence"/>
</dbReference>
<name>A0A0R2CA84_9LACO</name>
<protein>
    <submittedName>
        <fullName evidence="1">Uncharacterized protein</fullName>
    </submittedName>
</protein>
<dbReference type="AlphaFoldDB" id="A0A0R2CA84"/>